<dbReference type="EMBL" id="MAPZ01000019">
    <property type="protein sequence ID" value="OBY10820.1"/>
    <property type="molecule type" value="Genomic_DNA"/>
</dbReference>
<reference evidence="8 9" key="1">
    <citation type="submission" date="2016-06" db="EMBL/GenBank/DDBJ databases">
        <authorList>
            <person name="Kjaerup R.B."/>
            <person name="Dalgaard T.S."/>
            <person name="Juul-Madsen H.R."/>
        </authorList>
    </citation>
    <scope>NUCLEOTIDE SEQUENCE [LARGE SCALE GENOMIC DNA]</scope>
    <source>
        <strain evidence="8 9">373-A1</strain>
    </source>
</reference>
<dbReference type="CDD" id="cd04453">
    <property type="entry name" value="S1_RNase_E"/>
    <property type="match status" value="1"/>
</dbReference>
<evidence type="ECO:0000256" key="4">
    <source>
        <dbReference type="ARBA" id="ARBA00022842"/>
    </source>
</evidence>
<organism evidence="8 9">
    <name type="scientific">Clostridium paraputrificum</name>
    <dbReference type="NCBI Taxonomy" id="29363"/>
    <lineage>
        <taxon>Bacteria</taxon>
        <taxon>Bacillati</taxon>
        <taxon>Bacillota</taxon>
        <taxon>Clostridia</taxon>
        <taxon>Eubacteriales</taxon>
        <taxon>Clostridiaceae</taxon>
        <taxon>Clostridium</taxon>
    </lineage>
</organism>
<dbReference type="PROSITE" id="PS50126">
    <property type="entry name" value="S1"/>
    <property type="match status" value="1"/>
</dbReference>
<keyword evidence="9" id="KW-1185">Reference proteome</keyword>
<proteinExistence type="predicted"/>
<keyword evidence="3" id="KW-0378">Hydrolase</keyword>
<dbReference type="InterPro" id="IPR019307">
    <property type="entry name" value="RNA-bd_AU-1/RNase_E/G"/>
</dbReference>
<dbReference type="Proteomes" id="UP000092714">
    <property type="component" value="Unassembled WGS sequence"/>
</dbReference>
<dbReference type="SUPFAM" id="SSF50249">
    <property type="entry name" value="Nucleic acid-binding proteins"/>
    <property type="match status" value="1"/>
</dbReference>
<name>A0A1B8RPR7_9CLOT</name>
<evidence type="ECO:0000256" key="2">
    <source>
        <dbReference type="ARBA" id="ARBA00022723"/>
    </source>
</evidence>
<evidence type="ECO:0000256" key="1">
    <source>
        <dbReference type="ARBA" id="ARBA00001946"/>
    </source>
</evidence>
<dbReference type="GO" id="GO:0016787">
    <property type="term" value="F:hydrolase activity"/>
    <property type="evidence" value="ECO:0007669"/>
    <property type="project" value="UniProtKB-KW"/>
</dbReference>
<dbReference type="GO" id="GO:0046872">
    <property type="term" value="F:metal ion binding"/>
    <property type="evidence" value="ECO:0007669"/>
    <property type="project" value="UniProtKB-KW"/>
</dbReference>
<dbReference type="OrthoDB" id="9804278at2"/>
<accession>A0A1B8RPR7</accession>
<dbReference type="Pfam" id="PF10150">
    <property type="entry name" value="RNase_E_G"/>
    <property type="match status" value="1"/>
</dbReference>
<dbReference type="GO" id="GO:0005737">
    <property type="term" value="C:cytoplasm"/>
    <property type="evidence" value="ECO:0007669"/>
    <property type="project" value="TreeGrafter"/>
</dbReference>
<keyword evidence="5" id="KW-0694">RNA-binding</keyword>
<dbReference type="GO" id="GO:0003723">
    <property type="term" value="F:RNA binding"/>
    <property type="evidence" value="ECO:0007669"/>
    <property type="project" value="UniProtKB-KW"/>
</dbReference>
<dbReference type="RefSeq" id="WP_065254544.1">
    <property type="nucleotide sequence ID" value="NZ_JADNCW010000005.1"/>
</dbReference>
<keyword evidence="6" id="KW-0175">Coiled coil</keyword>
<evidence type="ECO:0000313" key="9">
    <source>
        <dbReference type="Proteomes" id="UP000092714"/>
    </source>
</evidence>
<dbReference type="InterPro" id="IPR004659">
    <property type="entry name" value="RNase_E/G"/>
</dbReference>
<evidence type="ECO:0000256" key="5">
    <source>
        <dbReference type="ARBA" id="ARBA00022884"/>
    </source>
</evidence>
<protein>
    <submittedName>
        <fullName evidence="8">Ribonuclease</fullName>
    </submittedName>
</protein>
<evidence type="ECO:0000256" key="6">
    <source>
        <dbReference type="SAM" id="Coils"/>
    </source>
</evidence>
<sequence>MKEIFIERRENILRIAIRQNGKLQECIVEEENGEPVIGEIYKGRVKNIVSATNSIFVDLGLNKEGYLYYSNELKARGIKKGEEIIVEILKEPINDKGAKISVKFGIPSKYLVLESDGYGIEFSKRFKDEVKKELILAELEEIENGKLIVRTEAANVSIEELKHERKVLLNEYEDIQRKAKYSSNLGKLYGENLSLIKVLRDKISVDPVKVILDNKEDYEFAKNYLKDDESAKIILYTDNRALFDAYEIEKELLKLRHNKVVLPCGGSIVIDKTEAMYVVDVNTGKNIKERNFEKTILETNVEAAKEIGRQILLRNLSGIIVIDFIDLRDKAHKSIVMRELKEALKDDGGNVKIFPFTELNLVQIARKRIGKSVYEYMEESCTLCKGSGRLLKLSYLEGLIRNEIVRFYSENGINDFFIEINKTYEDMIKGDMLSFLKEIDGLDKGIYLNYIDEVEGYTLEPLIFKNQKANVSKYLIKN</sequence>
<dbReference type="InterPro" id="IPR012340">
    <property type="entry name" value="NA-bd_OB-fold"/>
</dbReference>
<keyword evidence="4" id="KW-0460">Magnesium</keyword>
<comment type="caution">
    <text evidence="8">The sequence shown here is derived from an EMBL/GenBank/DDBJ whole genome shotgun (WGS) entry which is preliminary data.</text>
</comment>
<dbReference type="eggNOG" id="COG1530">
    <property type="taxonomic scope" value="Bacteria"/>
</dbReference>
<evidence type="ECO:0000313" key="8">
    <source>
        <dbReference type="EMBL" id="OBY10820.1"/>
    </source>
</evidence>
<comment type="cofactor">
    <cofactor evidence="1">
        <name>Mg(2+)</name>
        <dbReference type="ChEBI" id="CHEBI:18420"/>
    </cofactor>
</comment>
<dbReference type="PANTHER" id="PTHR30001:SF0">
    <property type="entry name" value="RIBONUCLEASE G"/>
    <property type="match status" value="1"/>
</dbReference>
<dbReference type="GO" id="GO:0006364">
    <property type="term" value="P:rRNA processing"/>
    <property type="evidence" value="ECO:0007669"/>
    <property type="project" value="TreeGrafter"/>
</dbReference>
<dbReference type="Gene3D" id="2.40.50.140">
    <property type="entry name" value="Nucleic acid-binding proteins"/>
    <property type="match status" value="1"/>
</dbReference>
<keyword evidence="2" id="KW-0479">Metal-binding</keyword>
<evidence type="ECO:0000259" key="7">
    <source>
        <dbReference type="PROSITE" id="PS50126"/>
    </source>
</evidence>
<feature type="domain" description="S1 motif" evidence="7">
    <location>
        <begin position="38"/>
        <end position="103"/>
    </location>
</feature>
<dbReference type="AlphaFoldDB" id="A0A1B8RPR7"/>
<evidence type="ECO:0000256" key="3">
    <source>
        <dbReference type="ARBA" id="ARBA00022801"/>
    </source>
</evidence>
<dbReference type="PANTHER" id="PTHR30001">
    <property type="entry name" value="RIBONUCLEASE"/>
    <property type="match status" value="1"/>
</dbReference>
<feature type="coiled-coil region" evidence="6">
    <location>
        <begin position="151"/>
        <end position="178"/>
    </location>
</feature>
<dbReference type="GO" id="GO:0004540">
    <property type="term" value="F:RNA nuclease activity"/>
    <property type="evidence" value="ECO:0007669"/>
    <property type="project" value="InterPro"/>
</dbReference>
<gene>
    <name evidence="8" type="ORF">CP373A1_09970</name>
</gene>
<dbReference type="InterPro" id="IPR003029">
    <property type="entry name" value="S1_domain"/>
</dbReference>
<dbReference type="SMART" id="SM00316">
    <property type="entry name" value="S1"/>
    <property type="match status" value="1"/>
</dbReference>